<dbReference type="EMBL" id="CATNWA010018600">
    <property type="protein sequence ID" value="CAI9608398.1"/>
    <property type="molecule type" value="Genomic_DNA"/>
</dbReference>
<feature type="region of interest" description="Disordered" evidence="1">
    <location>
        <begin position="62"/>
        <end position="89"/>
    </location>
</feature>
<feature type="compositionally biased region" description="Polar residues" evidence="1">
    <location>
        <begin position="25"/>
        <end position="34"/>
    </location>
</feature>
<feature type="compositionally biased region" description="Basic and acidic residues" evidence="1">
    <location>
        <begin position="40"/>
        <end position="49"/>
    </location>
</feature>
<sequence>MQTWYYRRRSETADKVQETVRDCRQSTGDGQRLQTKYRRRSETADYRRRSETADIVQEMVRDCGHSTGDDQRLRTQYRDDRDCGQEYRR</sequence>
<organism evidence="2 3">
    <name type="scientific">Staurois parvus</name>
    <dbReference type="NCBI Taxonomy" id="386267"/>
    <lineage>
        <taxon>Eukaryota</taxon>
        <taxon>Metazoa</taxon>
        <taxon>Chordata</taxon>
        <taxon>Craniata</taxon>
        <taxon>Vertebrata</taxon>
        <taxon>Euteleostomi</taxon>
        <taxon>Amphibia</taxon>
        <taxon>Batrachia</taxon>
        <taxon>Anura</taxon>
        <taxon>Neobatrachia</taxon>
        <taxon>Ranoidea</taxon>
        <taxon>Ranidae</taxon>
        <taxon>Staurois</taxon>
    </lineage>
</organism>
<evidence type="ECO:0000313" key="3">
    <source>
        <dbReference type="Proteomes" id="UP001162483"/>
    </source>
</evidence>
<evidence type="ECO:0000313" key="2">
    <source>
        <dbReference type="EMBL" id="CAI9608398.1"/>
    </source>
</evidence>
<keyword evidence="3" id="KW-1185">Reference proteome</keyword>
<dbReference type="Proteomes" id="UP001162483">
    <property type="component" value="Unassembled WGS sequence"/>
</dbReference>
<protein>
    <submittedName>
        <fullName evidence="2">Uncharacterized protein</fullName>
    </submittedName>
</protein>
<reference evidence="2" key="1">
    <citation type="submission" date="2023-05" db="EMBL/GenBank/DDBJ databases">
        <authorList>
            <person name="Stuckert A."/>
        </authorList>
    </citation>
    <scope>NUCLEOTIDE SEQUENCE</scope>
</reference>
<proteinExistence type="predicted"/>
<gene>
    <name evidence="2" type="ORF">SPARVUS_LOCUS14100820</name>
</gene>
<evidence type="ECO:0000256" key="1">
    <source>
        <dbReference type="SAM" id="MobiDB-lite"/>
    </source>
</evidence>
<name>A0ABN9GG38_9NEOB</name>
<accession>A0ABN9GG38</accession>
<comment type="caution">
    <text evidence="2">The sequence shown here is derived from an EMBL/GenBank/DDBJ whole genome shotgun (WGS) entry which is preliminary data.</text>
</comment>
<feature type="region of interest" description="Disordered" evidence="1">
    <location>
        <begin position="17"/>
        <end position="49"/>
    </location>
</feature>